<gene>
    <name evidence="1" type="ORF">GCM10007890_00830</name>
</gene>
<dbReference type="AlphaFoldDB" id="A0AA37TDP4"/>
<accession>A0AA37TDP4</accession>
<protein>
    <submittedName>
        <fullName evidence="1">Uncharacterized protein</fullName>
    </submittedName>
</protein>
<organism evidence="1 2">
    <name type="scientific">Methylobacterium tardum</name>
    <dbReference type="NCBI Taxonomy" id="374432"/>
    <lineage>
        <taxon>Bacteria</taxon>
        <taxon>Pseudomonadati</taxon>
        <taxon>Pseudomonadota</taxon>
        <taxon>Alphaproteobacteria</taxon>
        <taxon>Hyphomicrobiales</taxon>
        <taxon>Methylobacteriaceae</taxon>
        <taxon>Methylobacterium</taxon>
    </lineage>
</organism>
<dbReference type="EMBL" id="BSPL01000002">
    <property type="protein sequence ID" value="GLS68072.1"/>
    <property type="molecule type" value="Genomic_DNA"/>
</dbReference>
<keyword evidence="2" id="KW-1185">Reference proteome</keyword>
<reference evidence="2" key="1">
    <citation type="journal article" date="2019" name="Int. J. Syst. Evol. Microbiol.">
        <title>The Global Catalogue of Microorganisms (GCM) 10K type strain sequencing project: providing services to taxonomists for standard genome sequencing and annotation.</title>
        <authorList>
            <consortium name="The Broad Institute Genomics Platform"/>
            <consortium name="The Broad Institute Genome Sequencing Center for Infectious Disease"/>
            <person name="Wu L."/>
            <person name="Ma J."/>
        </authorList>
    </citation>
    <scope>NUCLEOTIDE SEQUENCE [LARGE SCALE GENOMIC DNA]</scope>
    <source>
        <strain evidence="2">NBRC 103632</strain>
    </source>
</reference>
<name>A0AA37TDP4_9HYPH</name>
<proteinExistence type="predicted"/>
<evidence type="ECO:0000313" key="1">
    <source>
        <dbReference type="EMBL" id="GLS68072.1"/>
    </source>
</evidence>
<comment type="caution">
    <text evidence="1">The sequence shown here is derived from an EMBL/GenBank/DDBJ whole genome shotgun (WGS) entry which is preliminary data.</text>
</comment>
<evidence type="ECO:0000313" key="2">
    <source>
        <dbReference type="Proteomes" id="UP001157440"/>
    </source>
</evidence>
<sequence length="197" mass="20280">MRAEIEDRFSGPLKSLRAQLLDTSRQGAAHGEALAKGLNKAEAAAQATANTAKTVLNPALAAIGVTGLDTGVAVAGVVNALNSLGSSLSSLGQLGRETGMAADQLRVFQSVAGKFGVSGDASSAAAKTFSQNMRDIRRGVGETMGFLNDPGLDLGFQFKASSGTLLPSRMSAAGSRPYPRLPEVHAVLRARDGRVSR</sequence>
<dbReference type="Proteomes" id="UP001157440">
    <property type="component" value="Unassembled WGS sequence"/>
</dbReference>